<evidence type="ECO:0000256" key="7">
    <source>
        <dbReference type="ARBA" id="ARBA00023284"/>
    </source>
</evidence>
<evidence type="ECO:0000256" key="6">
    <source>
        <dbReference type="ARBA" id="ARBA00023157"/>
    </source>
</evidence>
<dbReference type="PANTHER" id="PTHR10681">
    <property type="entry name" value="THIOREDOXIN PEROXIDASE"/>
    <property type="match status" value="1"/>
</dbReference>
<dbReference type="InterPro" id="IPR000866">
    <property type="entry name" value="AhpC/TSA"/>
</dbReference>
<keyword evidence="13" id="KW-1185">Reference proteome</keyword>
<dbReference type="GO" id="GO:0042744">
    <property type="term" value="P:hydrogen peroxide catabolic process"/>
    <property type="evidence" value="ECO:0007669"/>
    <property type="project" value="TreeGrafter"/>
</dbReference>
<organism evidence="12 13">
    <name type="scientific">Diploptera punctata</name>
    <name type="common">Pacific beetle cockroach</name>
    <dbReference type="NCBI Taxonomy" id="6984"/>
    <lineage>
        <taxon>Eukaryota</taxon>
        <taxon>Metazoa</taxon>
        <taxon>Ecdysozoa</taxon>
        <taxon>Arthropoda</taxon>
        <taxon>Hexapoda</taxon>
        <taxon>Insecta</taxon>
        <taxon>Pterygota</taxon>
        <taxon>Neoptera</taxon>
        <taxon>Polyneoptera</taxon>
        <taxon>Dictyoptera</taxon>
        <taxon>Blattodea</taxon>
        <taxon>Blaberoidea</taxon>
        <taxon>Blaberidae</taxon>
        <taxon>Diplopterinae</taxon>
        <taxon>Diploptera</taxon>
    </lineage>
</organism>
<dbReference type="Gene3D" id="3.40.30.10">
    <property type="entry name" value="Glutaredoxin"/>
    <property type="match status" value="1"/>
</dbReference>
<evidence type="ECO:0000256" key="4">
    <source>
        <dbReference type="ARBA" id="ARBA00022862"/>
    </source>
</evidence>
<evidence type="ECO:0000259" key="10">
    <source>
        <dbReference type="Pfam" id="PF00578"/>
    </source>
</evidence>
<evidence type="ECO:0000256" key="8">
    <source>
        <dbReference type="ARBA" id="ARBA00049091"/>
    </source>
</evidence>
<feature type="region of interest" description="Disordered" evidence="9">
    <location>
        <begin position="250"/>
        <end position="354"/>
    </location>
</feature>
<dbReference type="GO" id="GO:0008379">
    <property type="term" value="F:thioredoxin peroxidase activity"/>
    <property type="evidence" value="ECO:0007669"/>
    <property type="project" value="TreeGrafter"/>
</dbReference>
<comment type="similarity">
    <text evidence="1">Belongs to the peroxiredoxin family. AhpC/Prx1 subfamily.</text>
</comment>
<dbReference type="InterPro" id="IPR019479">
    <property type="entry name" value="Peroxiredoxin_C"/>
</dbReference>
<evidence type="ECO:0000256" key="5">
    <source>
        <dbReference type="ARBA" id="ARBA00023002"/>
    </source>
</evidence>
<feature type="compositionally biased region" description="Basic and acidic residues" evidence="9">
    <location>
        <begin position="322"/>
        <end position="334"/>
    </location>
</feature>
<dbReference type="EC" id="1.11.1.24" evidence="2"/>
<evidence type="ECO:0000256" key="2">
    <source>
        <dbReference type="ARBA" id="ARBA00013017"/>
    </source>
</evidence>
<sequence length="572" mass="65160">MNMPLIADKSGKLARSYGVLNEDTGVPYRGLFIIDGKQNLRQITVNDLPVGRSVDETLRLVQAFQFTDLHGEVCPANWKPGTLGRAANIIINRRLLQNGVNFSVVQSRPHSYAKSGQQRLPGLEFEGLLPDRTKPPSLLLLRSRRLNRLGFEALIVVNMPMFAAVLVDGSAARDAHKTSVCSHTTPDTETNTTSQDVEKRHIKVDSGIDPIPTCLCWNECPTDKTMPDTDVPHKVGSLFSQRICRPPCSIRIGEPHTKTQLKKRSTDKHAAATVSEIISKTDVSLPPETASSNYEGDSRGPESGNKHTGCSVDPSRLHSFVRSRDSRRGKEKPNFDTYNRNQRRKSPKGKRKKLIKLSNNGSYYTDIMKRAKETRESIRINVTWIDNKVIPSDFTLRAAPRWSYKIIQNSKLLYYRVVREENIQFVKGAKTWLFVRGLRMNDRCHIRYEKIGEKNPSPIQETKFVSPPWTQYLKTPATRPPTSHTRPCTQVIFRLRYAVKKSQFVKYLSSSRSHSVLYGYHLISLFIVNLSSYRFSKLKFEMEIADLKRLPDGCFSMKFARAQIILYDQKFD</sequence>
<comment type="catalytic activity">
    <reaction evidence="8">
        <text>a hydroperoxide + [thioredoxin]-dithiol = an alcohol + [thioredoxin]-disulfide + H2O</text>
        <dbReference type="Rhea" id="RHEA:62620"/>
        <dbReference type="Rhea" id="RHEA-COMP:10698"/>
        <dbReference type="Rhea" id="RHEA-COMP:10700"/>
        <dbReference type="ChEBI" id="CHEBI:15377"/>
        <dbReference type="ChEBI" id="CHEBI:29950"/>
        <dbReference type="ChEBI" id="CHEBI:30879"/>
        <dbReference type="ChEBI" id="CHEBI:35924"/>
        <dbReference type="ChEBI" id="CHEBI:50058"/>
        <dbReference type="EC" id="1.11.1.24"/>
    </reaction>
</comment>
<feature type="non-terminal residue" evidence="12">
    <location>
        <position position="572"/>
    </location>
</feature>
<dbReference type="EMBL" id="JASPKZ010001607">
    <property type="protein sequence ID" value="KAJ9597459.1"/>
    <property type="molecule type" value="Genomic_DNA"/>
</dbReference>
<evidence type="ECO:0000313" key="12">
    <source>
        <dbReference type="EMBL" id="KAJ9597459.1"/>
    </source>
</evidence>
<keyword evidence="3" id="KW-0575">Peroxidase</keyword>
<comment type="caution">
    <text evidence="12">The sequence shown here is derived from an EMBL/GenBank/DDBJ whole genome shotgun (WGS) entry which is preliminary data.</text>
</comment>
<evidence type="ECO:0000313" key="13">
    <source>
        <dbReference type="Proteomes" id="UP001233999"/>
    </source>
</evidence>
<dbReference type="SUPFAM" id="SSF52833">
    <property type="entry name" value="Thioredoxin-like"/>
    <property type="match status" value="1"/>
</dbReference>
<evidence type="ECO:0000256" key="3">
    <source>
        <dbReference type="ARBA" id="ARBA00022559"/>
    </source>
</evidence>
<dbReference type="GO" id="GO:0045454">
    <property type="term" value="P:cell redox homeostasis"/>
    <property type="evidence" value="ECO:0007669"/>
    <property type="project" value="TreeGrafter"/>
</dbReference>
<evidence type="ECO:0000256" key="1">
    <source>
        <dbReference type="ARBA" id="ARBA00009796"/>
    </source>
</evidence>
<evidence type="ECO:0000256" key="9">
    <source>
        <dbReference type="SAM" id="MobiDB-lite"/>
    </source>
</evidence>
<evidence type="ECO:0000259" key="11">
    <source>
        <dbReference type="Pfam" id="PF10417"/>
    </source>
</evidence>
<dbReference type="AlphaFoldDB" id="A0AAD8AE65"/>
<dbReference type="Pfam" id="PF10417">
    <property type="entry name" value="1-cysPrx_C"/>
    <property type="match status" value="1"/>
</dbReference>
<accession>A0AAD8AE65</accession>
<dbReference type="GO" id="GO:0005829">
    <property type="term" value="C:cytosol"/>
    <property type="evidence" value="ECO:0007669"/>
    <property type="project" value="TreeGrafter"/>
</dbReference>
<keyword evidence="4" id="KW-0049">Antioxidant</keyword>
<dbReference type="Pfam" id="PF00578">
    <property type="entry name" value="AhpC-TSA"/>
    <property type="match status" value="1"/>
</dbReference>
<dbReference type="PANTHER" id="PTHR10681:SF163">
    <property type="entry name" value="AT16346P-RELATED"/>
    <property type="match status" value="1"/>
</dbReference>
<keyword evidence="5" id="KW-0560">Oxidoreductase</keyword>
<feature type="domain" description="Alkyl hydroperoxide reductase subunit C/ Thiol specific antioxidant" evidence="10">
    <location>
        <begin position="2"/>
        <end position="42"/>
    </location>
</feature>
<dbReference type="InterPro" id="IPR036249">
    <property type="entry name" value="Thioredoxin-like_sf"/>
</dbReference>
<dbReference type="Proteomes" id="UP001233999">
    <property type="component" value="Unassembled WGS sequence"/>
</dbReference>
<dbReference type="GO" id="GO:0019430">
    <property type="term" value="P:removal of superoxide radicals"/>
    <property type="evidence" value="ECO:0007669"/>
    <property type="project" value="TreeGrafter"/>
</dbReference>
<gene>
    <name evidence="12" type="ORF">L9F63_011680</name>
</gene>
<keyword evidence="7" id="KW-0676">Redox-active center</keyword>
<feature type="compositionally biased region" description="Basic residues" evidence="9">
    <location>
        <begin position="341"/>
        <end position="354"/>
    </location>
</feature>
<protein>
    <recommendedName>
        <fullName evidence="2">thioredoxin-dependent peroxiredoxin</fullName>
        <ecNumber evidence="2">1.11.1.24</ecNumber>
    </recommendedName>
</protein>
<reference evidence="12" key="1">
    <citation type="journal article" date="2023" name="IScience">
        <title>Live-bearing cockroach genome reveals convergent evolutionary mechanisms linked to viviparity in insects and beyond.</title>
        <authorList>
            <person name="Fouks B."/>
            <person name="Harrison M.C."/>
            <person name="Mikhailova A.A."/>
            <person name="Marchal E."/>
            <person name="English S."/>
            <person name="Carruthers M."/>
            <person name="Jennings E.C."/>
            <person name="Chiamaka E.L."/>
            <person name="Frigard R.A."/>
            <person name="Pippel M."/>
            <person name="Attardo G.M."/>
            <person name="Benoit J.B."/>
            <person name="Bornberg-Bauer E."/>
            <person name="Tobe S.S."/>
        </authorList>
    </citation>
    <scope>NUCLEOTIDE SEQUENCE</scope>
    <source>
        <strain evidence="12">Stay&amp;Tobe</strain>
    </source>
</reference>
<feature type="domain" description="Peroxiredoxin C-terminal" evidence="11">
    <location>
        <begin position="63"/>
        <end position="82"/>
    </location>
</feature>
<keyword evidence="6" id="KW-1015">Disulfide bond</keyword>
<proteinExistence type="inferred from homology"/>
<dbReference type="InterPro" id="IPR050217">
    <property type="entry name" value="Peroxiredoxin"/>
</dbReference>
<reference evidence="12" key="2">
    <citation type="submission" date="2023-05" db="EMBL/GenBank/DDBJ databases">
        <authorList>
            <person name="Fouks B."/>
        </authorList>
    </citation>
    <scope>NUCLEOTIDE SEQUENCE</scope>
    <source>
        <strain evidence="12">Stay&amp;Tobe</strain>
        <tissue evidence="12">Testes</tissue>
    </source>
</reference>
<name>A0AAD8AE65_DIPPU</name>